<sequence>MDLPVDYRPTTKGSMPDRRAVVTIEFEIRVAGEVPAQVLADLQDARFVHRGVETVLHGPVEDQAALIGIINWLQMLGVELREVREVSPAASDPGIDPSVGRQ</sequence>
<dbReference type="Proteomes" id="UP000002218">
    <property type="component" value="Chromosome"/>
</dbReference>
<accession>C8XCB1</accession>
<dbReference type="AlphaFoldDB" id="C8XCB1"/>
<evidence type="ECO:0000313" key="1">
    <source>
        <dbReference type="EMBL" id="ACV81505.1"/>
    </source>
</evidence>
<gene>
    <name evidence="1" type="ordered locus">Namu_5239</name>
</gene>
<dbReference type="EMBL" id="CP001737">
    <property type="protein sequence ID" value="ACV81505.1"/>
    <property type="molecule type" value="Genomic_DNA"/>
</dbReference>
<dbReference type="HOGENOM" id="CLU_2274339_0_0_11"/>
<dbReference type="RefSeq" id="WP_015750310.1">
    <property type="nucleotide sequence ID" value="NC_013235.1"/>
</dbReference>
<protein>
    <submittedName>
        <fullName evidence="1">Uncharacterized protein</fullName>
    </submittedName>
</protein>
<reference evidence="1 2" key="2">
    <citation type="journal article" date="2010" name="Stand. Genomic Sci.">
        <title>Complete genome sequence of Nakamurella multipartita type strain (Y-104).</title>
        <authorList>
            <person name="Tice H."/>
            <person name="Mayilraj S."/>
            <person name="Sims D."/>
            <person name="Lapidus A."/>
            <person name="Nolan M."/>
            <person name="Lucas S."/>
            <person name="Glavina Del Rio T."/>
            <person name="Copeland A."/>
            <person name="Cheng J.F."/>
            <person name="Meincke L."/>
            <person name="Bruce D."/>
            <person name="Goodwin L."/>
            <person name="Pitluck S."/>
            <person name="Ivanova N."/>
            <person name="Mavromatis K."/>
            <person name="Ovchinnikova G."/>
            <person name="Pati A."/>
            <person name="Chen A."/>
            <person name="Palaniappan K."/>
            <person name="Land M."/>
            <person name="Hauser L."/>
            <person name="Chang Y.J."/>
            <person name="Jeffries C.D."/>
            <person name="Detter J.C."/>
            <person name="Brettin T."/>
            <person name="Rohde M."/>
            <person name="Goker M."/>
            <person name="Bristow J."/>
            <person name="Eisen J.A."/>
            <person name="Markowitz V."/>
            <person name="Hugenholtz P."/>
            <person name="Kyrpides N.C."/>
            <person name="Klenk H.P."/>
            <person name="Chen F."/>
        </authorList>
    </citation>
    <scope>NUCLEOTIDE SEQUENCE [LARGE SCALE GENOMIC DNA]</scope>
    <source>
        <strain evidence="2">ATCC 700099 / DSM 44233 / CIP 104796 / JCM 9543 / NBRC 105858 / Y-104</strain>
    </source>
</reference>
<dbReference type="InParanoid" id="C8XCB1"/>
<organism evidence="1 2">
    <name type="scientific">Nakamurella multipartita (strain ATCC 700099 / DSM 44233 / CIP 104796 / JCM 9543 / NBRC 105858 / Y-104)</name>
    <name type="common">Microsphaera multipartita</name>
    <dbReference type="NCBI Taxonomy" id="479431"/>
    <lineage>
        <taxon>Bacteria</taxon>
        <taxon>Bacillati</taxon>
        <taxon>Actinomycetota</taxon>
        <taxon>Actinomycetes</taxon>
        <taxon>Nakamurellales</taxon>
        <taxon>Nakamurellaceae</taxon>
        <taxon>Nakamurella</taxon>
    </lineage>
</organism>
<name>C8XCB1_NAKMY</name>
<proteinExistence type="predicted"/>
<evidence type="ECO:0000313" key="2">
    <source>
        <dbReference type="Proteomes" id="UP000002218"/>
    </source>
</evidence>
<dbReference type="KEGG" id="nml:Namu_5239"/>
<reference evidence="2" key="1">
    <citation type="submission" date="2009-09" db="EMBL/GenBank/DDBJ databases">
        <title>The complete genome of Nakamurella multipartita DSM 44233.</title>
        <authorList>
            <consortium name="US DOE Joint Genome Institute (JGI-PGF)"/>
            <person name="Lucas S."/>
            <person name="Copeland A."/>
            <person name="Lapidus A."/>
            <person name="Glavina del Rio T."/>
            <person name="Dalin E."/>
            <person name="Tice H."/>
            <person name="Bruce D."/>
            <person name="Goodwin L."/>
            <person name="Pitluck S."/>
            <person name="Kyrpides N."/>
            <person name="Mavromatis K."/>
            <person name="Ivanova N."/>
            <person name="Ovchinnikova G."/>
            <person name="Sims D."/>
            <person name="Meincke L."/>
            <person name="Brettin T."/>
            <person name="Detter J.C."/>
            <person name="Han C."/>
            <person name="Larimer F."/>
            <person name="Land M."/>
            <person name="Hauser L."/>
            <person name="Markowitz V."/>
            <person name="Cheng J.-F."/>
            <person name="Hugenholtz P."/>
            <person name="Woyke T."/>
            <person name="Wu D."/>
            <person name="Klenk H.-P."/>
            <person name="Eisen J.A."/>
        </authorList>
    </citation>
    <scope>NUCLEOTIDE SEQUENCE [LARGE SCALE GENOMIC DNA]</scope>
    <source>
        <strain evidence="2">ATCC 700099 / DSM 44233 / CIP 104796 / JCM 9543 / NBRC 105858 / Y-104</strain>
    </source>
</reference>
<dbReference type="OrthoDB" id="4828421at2"/>
<keyword evidence="2" id="KW-1185">Reference proteome</keyword>
<dbReference type="STRING" id="479431.Namu_5239"/>